<sequence length="268" mass="30312">MKHDEFFRKHPVFTGDDLANHLSSHGEVGGRAQEALLAYHQKAGRVVRVRRGLYAVIPSGADTDSYPVDPFLVAAKLTPDSVLSHHTALEFHGKAYSVYTHITYSASRPLGPLTFRSHVFRGTRFPHTLLRAGKVHVGVSTPERAGMELRVASLERTLVDVLDRPDLSGSWEEIWRSLESVEFFDLDKVVEYALLLGNATTGAKVGFFLEQHREPLMVEDRHLKALHDLRPRQPHYLDRAKRTSGRLVSEWNLVVPREVLERAWGEVL</sequence>
<dbReference type="InterPro" id="IPR025159">
    <property type="entry name" value="AbiEi_N"/>
</dbReference>
<gene>
    <name evidence="2" type="ORF">PITCH_A230041</name>
</gene>
<organism evidence="2">
    <name type="scientific">uncultured Desulfobacterium sp</name>
    <dbReference type="NCBI Taxonomy" id="201089"/>
    <lineage>
        <taxon>Bacteria</taxon>
        <taxon>Pseudomonadati</taxon>
        <taxon>Thermodesulfobacteriota</taxon>
        <taxon>Desulfobacteria</taxon>
        <taxon>Desulfobacterales</taxon>
        <taxon>Desulfobacteriaceae</taxon>
        <taxon>Desulfobacterium</taxon>
        <taxon>environmental samples</taxon>
    </lineage>
</organism>
<proteinExistence type="predicted"/>
<dbReference type="EMBL" id="OJIN01000146">
    <property type="protein sequence ID" value="SPD74355.1"/>
    <property type="molecule type" value="Genomic_DNA"/>
</dbReference>
<dbReference type="Pfam" id="PF13338">
    <property type="entry name" value="AbiEi_4"/>
    <property type="match status" value="1"/>
</dbReference>
<evidence type="ECO:0000313" key="2">
    <source>
        <dbReference type="EMBL" id="SPD74355.1"/>
    </source>
</evidence>
<dbReference type="AlphaFoldDB" id="A0A445MY11"/>
<name>A0A445MY11_9BACT</name>
<evidence type="ECO:0000259" key="1">
    <source>
        <dbReference type="Pfam" id="PF13338"/>
    </source>
</evidence>
<reference evidence="2" key="1">
    <citation type="submission" date="2018-01" db="EMBL/GenBank/DDBJ databases">
        <authorList>
            <person name="Regsiter A."/>
            <person name="William W."/>
        </authorList>
    </citation>
    <scope>NUCLEOTIDE SEQUENCE</scope>
    <source>
        <strain evidence="2">TRIP AH-1</strain>
    </source>
</reference>
<accession>A0A445MY11</accession>
<protein>
    <submittedName>
        <fullName evidence="2">Predicted transcriptional regulator</fullName>
    </submittedName>
</protein>
<feature type="domain" description="AbiEi antitoxin N-terminal" evidence="1">
    <location>
        <begin position="5"/>
        <end position="56"/>
    </location>
</feature>